<gene>
    <name evidence="1" type="ORF">BJX66DRAFT_253748</name>
</gene>
<protein>
    <submittedName>
        <fullName evidence="1">Uncharacterized protein</fullName>
    </submittedName>
</protein>
<proteinExistence type="predicted"/>
<keyword evidence="2" id="KW-1185">Reference proteome</keyword>
<evidence type="ECO:0000313" key="1">
    <source>
        <dbReference type="EMBL" id="KAL2788595.1"/>
    </source>
</evidence>
<evidence type="ECO:0000313" key="2">
    <source>
        <dbReference type="Proteomes" id="UP001610563"/>
    </source>
</evidence>
<dbReference type="EMBL" id="JBFTWV010000077">
    <property type="protein sequence ID" value="KAL2788595.1"/>
    <property type="molecule type" value="Genomic_DNA"/>
</dbReference>
<organism evidence="1 2">
    <name type="scientific">Aspergillus keveii</name>
    <dbReference type="NCBI Taxonomy" id="714993"/>
    <lineage>
        <taxon>Eukaryota</taxon>
        <taxon>Fungi</taxon>
        <taxon>Dikarya</taxon>
        <taxon>Ascomycota</taxon>
        <taxon>Pezizomycotina</taxon>
        <taxon>Eurotiomycetes</taxon>
        <taxon>Eurotiomycetidae</taxon>
        <taxon>Eurotiales</taxon>
        <taxon>Aspergillaceae</taxon>
        <taxon>Aspergillus</taxon>
        <taxon>Aspergillus subgen. Nidulantes</taxon>
    </lineage>
</organism>
<comment type="caution">
    <text evidence="1">The sequence shown here is derived from an EMBL/GenBank/DDBJ whole genome shotgun (WGS) entry which is preliminary data.</text>
</comment>
<accession>A0ABR4FZA6</accession>
<name>A0ABR4FZA6_9EURO</name>
<sequence>MAVLAPIDGRLCWIFRAIIEWMSGTGSLDEDYESGKKRLIEFVLIDTEQRRGSEFCLEKKQVVEQCRRYKRYPPHPTRGLCIIVIRPILYSLAGLPPSTSQTIKSVTTMRLASIPAVLLLSLTPTSVSALPADKRESLDVDVDVVTRDDATVQGYCIVEDQMCHYQYDGDRWFRHPCLDISRCSADGNLCIYYMRNAYVDCT</sequence>
<reference evidence="1 2" key="1">
    <citation type="submission" date="2024-07" db="EMBL/GenBank/DDBJ databases">
        <title>Section-level genome sequencing and comparative genomics of Aspergillus sections Usti and Cavernicolus.</title>
        <authorList>
            <consortium name="Lawrence Berkeley National Laboratory"/>
            <person name="Nybo J.L."/>
            <person name="Vesth T.C."/>
            <person name="Theobald S."/>
            <person name="Frisvad J.C."/>
            <person name="Larsen T.O."/>
            <person name="Kjaerboelling I."/>
            <person name="Rothschild-Mancinelli K."/>
            <person name="Lyhne E.K."/>
            <person name="Kogle M.E."/>
            <person name="Barry K."/>
            <person name="Clum A."/>
            <person name="Na H."/>
            <person name="Ledsgaard L."/>
            <person name="Lin J."/>
            <person name="Lipzen A."/>
            <person name="Kuo A."/>
            <person name="Riley R."/>
            <person name="Mondo S."/>
            <person name="Labutti K."/>
            <person name="Haridas S."/>
            <person name="Pangalinan J."/>
            <person name="Salamov A.A."/>
            <person name="Simmons B.A."/>
            <person name="Magnuson J.K."/>
            <person name="Chen J."/>
            <person name="Drula E."/>
            <person name="Henrissat B."/>
            <person name="Wiebenga A."/>
            <person name="Lubbers R.J."/>
            <person name="Gomes A.C."/>
            <person name="Makela M.R."/>
            <person name="Stajich J."/>
            <person name="Grigoriev I.V."/>
            <person name="Mortensen U.H."/>
            <person name="De Vries R.P."/>
            <person name="Baker S.E."/>
            <person name="Andersen M.R."/>
        </authorList>
    </citation>
    <scope>NUCLEOTIDE SEQUENCE [LARGE SCALE GENOMIC DNA]</scope>
    <source>
        <strain evidence="1 2">CBS 209.92</strain>
    </source>
</reference>
<dbReference type="Proteomes" id="UP001610563">
    <property type="component" value="Unassembled WGS sequence"/>
</dbReference>